<organism evidence="6 7">
    <name type="scientific">Drosophila albomicans</name>
    <name type="common">Fruit fly</name>
    <dbReference type="NCBI Taxonomy" id="7291"/>
    <lineage>
        <taxon>Eukaryota</taxon>
        <taxon>Metazoa</taxon>
        <taxon>Ecdysozoa</taxon>
        <taxon>Arthropoda</taxon>
        <taxon>Hexapoda</taxon>
        <taxon>Insecta</taxon>
        <taxon>Pterygota</taxon>
        <taxon>Neoptera</taxon>
        <taxon>Endopterygota</taxon>
        <taxon>Diptera</taxon>
        <taxon>Brachycera</taxon>
        <taxon>Muscomorpha</taxon>
        <taxon>Ephydroidea</taxon>
        <taxon>Drosophilidae</taxon>
        <taxon>Drosophila</taxon>
    </lineage>
</organism>
<dbReference type="AlphaFoldDB" id="A0A6P8ZE15"/>
<feature type="binding site" evidence="4">
    <location>
        <position position="117"/>
    </location>
    <ligand>
        <name>substrate</name>
    </ligand>
</feature>
<dbReference type="PANTHER" id="PTHR23404">
    <property type="entry name" value="MOLYBDOPTERIN SYNTHASE RELATED"/>
    <property type="match status" value="1"/>
</dbReference>
<dbReference type="Pfam" id="PF02391">
    <property type="entry name" value="MoaE"/>
    <property type="match status" value="1"/>
</dbReference>
<evidence type="ECO:0000256" key="3">
    <source>
        <dbReference type="ARBA" id="ARBA00023150"/>
    </source>
</evidence>
<dbReference type="InterPro" id="IPR036563">
    <property type="entry name" value="MoaE_sf"/>
</dbReference>
<feature type="binding site" evidence="4">
    <location>
        <begin position="101"/>
        <end position="102"/>
    </location>
    <ligand>
        <name>substrate</name>
    </ligand>
</feature>
<sequence length="371" mass="43035">MDYIKLVNDKINVQQVHNLIVDDGCGACSMFVGTTRDTFEGKKVTSLEYEAYENMALKEMSKICTELRTRWPNLKHIAIYHRLGSVPVREESVVIATSAPHRAAALESVSFAIDELKSRVPIWKKEIYEEDPVGEWKENKECQWPQRSPLTLKAFDFSSCPIEDQSLTSDNKLVQIRVNDADLNRRVECFLKRKRDEINLYNINDFKKHSTDNESNCKNNEDDFTEETSCARTQSFLVKQHQSKGHLKVRRANNNSGPQMRPNYSQELNKLMASQETPNNPTDNNSLPSIRLRNIETYMGFNSDDNGNILNRIKKLENRILLLESSSPEYKYLVQLPKDEQSTSLRKEKKKIYMPDRLNCFIEKIKSEIEQ</sequence>
<comment type="similarity">
    <text evidence="4">Belongs to the MoaE family. MOCS2B subfamily.</text>
</comment>
<accession>A0A6P8ZE15</accession>
<comment type="miscellaneous">
    <text evidence="4">This protein is produced by a bicistronic gene which also produces the large subunit (MOCS2A).</text>
</comment>
<dbReference type="InterPro" id="IPR028888">
    <property type="entry name" value="MOCS2B_euk"/>
</dbReference>
<keyword evidence="6" id="KW-1185">Reference proteome</keyword>
<comment type="subcellular location">
    <subcellularLocation>
        <location evidence="4">Cytoplasm</location>
    </subcellularLocation>
</comment>
<keyword evidence="1 4" id="KW-0963">Cytoplasm</keyword>
<feature type="compositionally biased region" description="Polar residues" evidence="5">
    <location>
        <begin position="252"/>
        <end position="263"/>
    </location>
</feature>
<keyword evidence="2 4" id="KW-0808">Transferase</keyword>
<evidence type="ECO:0000256" key="1">
    <source>
        <dbReference type="ARBA" id="ARBA00022490"/>
    </source>
</evidence>
<reference evidence="7" key="1">
    <citation type="submission" date="2025-08" db="UniProtKB">
        <authorList>
            <consortium name="RefSeq"/>
        </authorList>
    </citation>
    <scope>IDENTIFICATION</scope>
    <source>
        <strain evidence="7">15112-1751.03</strain>
        <tissue evidence="7">Whole Adult</tissue>
    </source>
</reference>
<dbReference type="GO" id="GO:1990140">
    <property type="term" value="C:molybdopterin synthase complex"/>
    <property type="evidence" value="ECO:0007669"/>
    <property type="project" value="UniProtKB-UniRule"/>
</dbReference>
<evidence type="ECO:0000256" key="5">
    <source>
        <dbReference type="SAM" id="MobiDB-lite"/>
    </source>
</evidence>
<comment type="function">
    <text evidence="4">Catalytic subunit of the molybdopterin synthase complex, a complex that catalyzes the conversion of precursor Z into molybdopterin. Acts by mediating the incorporation of 2 sulfur atoms from thiocarboxylated MOCS2A into precursor Z to generate a dithiolene group.</text>
</comment>
<dbReference type="CTD" id="43017"/>
<evidence type="ECO:0000313" key="7">
    <source>
        <dbReference type="RefSeq" id="XP_034115612.1"/>
    </source>
</evidence>
<evidence type="ECO:0000313" key="6">
    <source>
        <dbReference type="Proteomes" id="UP000515160"/>
    </source>
</evidence>
<protein>
    <recommendedName>
        <fullName evidence="4">Molybdopterin synthase catalytic subunit</fullName>
        <ecNumber evidence="4">2.8.1.12</ecNumber>
    </recommendedName>
    <alternativeName>
        <fullName evidence="4">Molybdenum cofactor synthesis protein 2 large subunit</fullName>
    </alternativeName>
    <alternativeName>
        <fullName evidence="4">Molybdenum cofactor synthesis protein 2B</fullName>
        <shortName evidence="4">MOCS2B</shortName>
    </alternativeName>
</protein>
<dbReference type="CDD" id="cd00756">
    <property type="entry name" value="MoaE"/>
    <property type="match status" value="1"/>
</dbReference>
<dbReference type="RefSeq" id="XP_034115612.1">
    <property type="nucleotide sequence ID" value="XM_034259721.2"/>
</dbReference>
<comment type="subunit">
    <text evidence="4">Heterotetramer; composed of 2 small (MOCS2A) and 2 large (MOCS2B) subunits.</text>
</comment>
<feature type="compositionally biased region" description="Basic residues" evidence="5">
    <location>
        <begin position="242"/>
        <end position="251"/>
    </location>
</feature>
<dbReference type="GO" id="GO:0006777">
    <property type="term" value="P:Mo-molybdopterin cofactor biosynthetic process"/>
    <property type="evidence" value="ECO:0007669"/>
    <property type="project" value="UniProtKB-UniRule"/>
</dbReference>
<comment type="catalytic activity">
    <reaction evidence="4">
        <text>2 [molybdopterin-synthase sulfur-carrier protein]-C-terminal-Gly-aminoethanethioate + cyclic pyranopterin phosphate + H2O = molybdopterin + 2 [molybdopterin-synthase sulfur-carrier protein]-C-terminal Gly-Gly + 2 H(+)</text>
        <dbReference type="Rhea" id="RHEA:26333"/>
        <dbReference type="Rhea" id="RHEA-COMP:12202"/>
        <dbReference type="Rhea" id="RHEA-COMP:19907"/>
        <dbReference type="ChEBI" id="CHEBI:15377"/>
        <dbReference type="ChEBI" id="CHEBI:15378"/>
        <dbReference type="ChEBI" id="CHEBI:58698"/>
        <dbReference type="ChEBI" id="CHEBI:59648"/>
        <dbReference type="ChEBI" id="CHEBI:90778"/>
        <dbReference type="ChEBI" id="CHEBI:232372"/>
        <dbReference type="EC" id="2.8.1.12"/>
    </reaction>
</comment>
<dbReference type="Proteomes" id="UP000515160">
    <property type="component" value="Chromosome 2R"/>
</dbReference>
<proteinExistence type="inferred from homology"/>
<feature type="binding site" evidence="4">
    <location>
        <begin position="124"/>
        <end position="126"/>
    </location>
    <ligand>
        <name>substrate</name>
    </ligand>
</feature>
<evidence type="ECO:0000256" key="4">
    <source>
        <dbReference type="HAMAP-Rule" id="MF_03052"/>
    </source>
</evidence>
<dbReference type="Gene3D" id="3.90.1170.40">
    <property type="entry name" value="Molybdopterin biosynthesis MoaE subunit"/>
    <property type="match status" value="1"/>
</dbReference>
<gene>
    <name evidence="7" type="primary">LOC117575487</name>
    <name evidence="4" type="synonym">Mocs2</name>
</gene>
<dbReference type="UniPathway" id="UPA00344"/>
<name>A0A6P8ZE15_DROAB</name>
<dbReference type="GeneID" id="117575487"/>
<evidence type="ECO:0000256" key="2">
    <source>
        <dbReference type="ARBA" id="ARBA00022679"/>
    </source>
</evidence>
<dbReference type="EC" id="2.8.1.12" evidence="4"/>
<comment type="pathway">
    <text evidence="4">Cofactor biosynthesis; molybdopterin biosynthesis.</text>
</comment>
<keyword evidence="3 4" id="KW-0501">Molybdenum cofactor biosynthesis</keyword>
<dbReference type="SUPFAM" id="SSF54690">
    <property type="entry name" value="Molybdopterin synthase subunit MoaE"/>
    <property type="match status" value="1"/>
</dbReference>
<feature type="region of interest" description="Disordered" evidence="5">
    <location>
        <begin position="242"/>
        <end position="263"/>
    </location>
</feature>
<dbReference type="InterPro" id="IPR003448">
    <property type="entry name" value="Mopterin_biosynth_MoaE"/>
</dbReference>
<dbReference type="HAMAP" id="MF_03052">
    <property type="entry name" value="MOC2B"/>
    <property type="match status" value="1"/>
</dbReference>
<dbReference type="GO" id="GO:0030366">
    <property type="term" value="F:molybdopterin synthase activity"/>
    <property type="evidence" value="ECO:0007669"/>
    <property type="project" value="UniProtKB-UniRule"/>
</dbReference>
<dbReference type="FunFam" id="3.90.1170.40:FF:000002">
    <property type="entry name" value="Molybdopterin synthase catalytic subunit"/>
    <property type="match status" value="1"/>
</dbReference>
<dbReference type="OrthoDB" id="5531344at2759"/>